<dbReference type="Pfam" id="PF17203">
    <property type="entry name" value="sCache_3_2"/>
    <property type="match status" value="1"/>
</dbReference>
<dbReference type="Gene3D" id="3.30.70.270">
    <property type="match status" value="1"/>
</dbReference>
<dbReference type="InterPro" id="IPR035965">
    <property type="entry name" value="PAS-like_dom_sf"/>
</dbReference>
<dbReference type="InterPro" id="IPR000700">
    <property type="entry name" value="PAS-assoc_C"/>
</dbReference>
<feature type="transmembrane region" description="Helical" evidence="7">
    <location>
        <begin position="173"/>
        <end position="190"/>
    </location>
</feature>
<evidence type="ECO:0000259" key="12">
    <source>
        <dbReference type="PROSITE" id="PS50887"/>
    </source>
</evidence>
<dbReference type="Pfam" id="PF13426">
    <property type="entry name" value="PAS_9"/>
    <property type="match status" value="1"/>
</dbReference>
<feature type="domain" description="HAMP" evidence="11">
    <location>
        <begin position="191"/>
        <end position="243"/>
    </location>
</feature>
<dbReference type="PANTHER" id="PTHR44757">
    <property type="entry name" value="DIGUANYLATE CYCLASE DGCP"/>
    <property type="match status" value="1"/>
</dbReference>
<evidence type="ECO:0000259" key="8">
    <source>
        <dbReference type="PROSITE" id="PS50112"/>
    </source>
</evidence>
<dbReference type="FunFam" id="3.30.70.270:FF:000001">
    <property type="entry name" value="Diguanylate cyclase domain protein"/>
    <property type="match status" value="1"/>
</dbReference>
<dbReference type="PROSITE" id="PS50113">
    <property type="entry name" value="PAC"/>
    <property type="match status" value="1"/>
</dbReference>
<feature type="domain" description="GGDEF" evidence="12">
    <location>
        <begin position="587"/>
        <end position="720"/>
    </location>
</feature>
<dbReference type="GO" id="GO:0005886">
    <property type="term" value="C:plasma membrane"/>
    <property type="evidence" value="ECO:0007669"/>
    <property type="project" value="UniProtKB-SubCell"/>
</dbReference>
<dbReference type="KEGG" id="dvl:Dvul_1660"/>
<dbReference type="SUPFAM" id="SSF158472">
    <property type="entry name" value="HAMP domain-like"/>
    <property type="match status" value="1"/>
</dbReference>
<dbReference type="CDD" id="cd06225">
    <property type="entry name" value="HAMP"/>
    <property type="match status" value="1"/>
</dbReference>
<dbReference type="EMBL" id="CP000527">
    <property type="protein sequence ID" value="ABM28677.1"/>
    <property type="molecule type" value="Genomic_DNA"/>
</dbReference>
<name>A0A0H3A8U2_NITV4</name>
<evidence type="ECO:0000256" key="5">
    <source>
        <dbReference type="ARBA" id="ARBA00023136"/>
    </source>
</evidence>
<dbReference type="InterPro" id="IPR029787">
    <property type="entry name" value="Nucleotide_cyclase"/>
</dbReference>
<dbReference type="SMART" id="SM00091">
    <property type="entry name" value="PAS"/>
    <property type="match status" value="2"/>
</dbReference>
<dbReference type="PROSITE" id="PS50887">
    <property type="entry name" value="GGDEF"/>
    <property type="match status" value="1"/>
</dbReference>
<dbReference type="Gene3D" id="6.10.340.10">
    <property type="match status" value="1"/>
</dbReference>
<keyword evidence="5 7" id="KW-0472">Membrane</keyword>
<dbReference type="Gene3D" id="3.30.450.20">
    <property type="entry name" value="PAS domain"/>
    <property type="match status" value="2"/>
</dbReference>
<dbReference type="InterPro" id="IPR003660">
    <property type="entry name" value="HAMP_dom"/>
</dbReference>
<keyword evidence="3 7" id="KW-0812">Transmembrane</keyword>
<dbReference type="InterPro" id="IPR052155">
    <property type="entry name" value="Biofilm_reg_signaling"/>
</dbReference>
<evidence type="ECO:0000256" key="7">
    <source>
        <dbReference type="SAM" id="Phobius"/>
    </source>
</evidence>
<evidence type="ECO:0000256" key="4">
    <source>
        <dbReference type="ARBA" id="ARBA00022989"/>
    </source>
</evidence>
<dbReference type="Pfam" id="PF00563">
    <property type="entry name" value="EAL"/>
    <property type="match status" value="1"/>
</dbReference>
<dbReference type="GO" id="GO:0007165">
    <property type="term" value="P:signal transduction"/>
    <property type="evidence" value="ECO:0007669"/>
    <property type="project" value="InterPro"/>
</dbReference>
<dbReference type="Gene3D" id="3.20.20.450">
    <property type="entry name" value="EAL domain"/>
    <property type="match status" value="1"/>
</dbReference>
<dbReference type="Pfam" id="PF00672">
    <property type="entry name" value="HAMP"/>
    <property type="match status" value="1"/>
</dbReference>
<dbReference type="NCBIfam" id="TIGR00229">
    <property type="entry name" value="sensory_box"/>
    <property type="match status" value="2"/>
</dbReference>
<dbReference type="HOGENOM" id="CLU_000445_70_46_7"/>
<dbReference type="SUPFAM" id="SSF55073">
    <property type="entry name" value="Nucleotide cyclase"/>
    <property type="match status" value="1"/>
</dbReference>
<keyword evidence="2" id="KW-1003">Cell membrane</keyword>
<dbReference type="PROSITE" id="PS50885">
    <property type="entry name" value="HAMP"/>
    <property type="match status" value="1"/>
</dbReference>
<dbReference type="NCBIfam" id="TIGR00254">
    <property type="entry name" value="GGDEF"/>
    <property type="match status" value="1"/>
</dbReference>
<dbReference type="InterPro" id="IPR001633">
    <property type="entry name" value="EAL_dom"/>
</dbReference>
<keyword evidence="4 7" id="KW-1133">Transmembrane helix</keyword>
<evidence type="ECO:0000256" key="3">
    <source>
        <dbReference type="ARBA" id="ARBA00022692"/>
    </source>
</evidence>
<dbReference type="GO" id="GO:0003824">
    <property type="term" value="F:catalytic activity"/>
    <property type="evidence" value="ECO:0007669"/>
    <property type="project" value="UniProtKB-ARBA"/>
</dbReference>
<feature type="domain" description="EAL" evidence="10">
    <location>
        <begin position="729"/>
        <end position="982"/>
    </location>
</feature>
<evidence type="ECO:0000259" key="10">
    <source>
        <dbReference type="PROSITE" id="PS50883"/>
    </source>
</evidence>
<dbReference type="SMART" id="SM00086">
    <property type="entry name" value="PAC"/>
    <property type="match status" value="2"/>
</dbReference>
<dbReference type="Proteomes" id="UP000009173">
    <property type="component" value="Chromosome"/>
</dbReference>
<dbReference type="InterPro" id="IPR000160">
    <property type="entry name" value="GGDEF_dom"/>
</dbReference>
<evidence type="ECO:0000256" key="1">
    <source>
        <dbReference type="ARBA" id="ARBA00004651"/>
    </source>
</evidence>
<dbReference type="SMART" id="SM00304">
    <property type="entry name" value="HAMP"/>
    <property type="match status" value="1"/>
</dbReference>
<dbReference type="SMART" id="SM00052">
    <property type="entry name" value="EAL"/>
    <property type="match status" value="1"/>
</dbReference>
<dbReference type="PROSITE" id="PS50883">
    <property type="entry name" value="EAL"/>
    <property type="match status" value="1"/>
</dbReference>
<sequence precursor="true">MIRSRLFRRTLLGMLVLFGFYALAVSAGSDIFTRRQLMRESEATARAVAQSIAGSSMDSLYGLDPITIQSRIDQYLSVPGVRYALVTASSGDIVAHTFAPVVPEDVRALARSLSDARKADSTFQQYDVDLPDGSAALHCVMPVYEGLGGYVHIGMDRSSLDSHVGHVVRSQQILALVFFCVAAFASWFFLQSISRPLAALTDYARKVAAHEFPAPVEVKSRDEIGTLARVMGFMAADLARFVGGLEAEVKRSTGELRTALGELSAIVGGMGEGLLVVSAEGLVLRSNEAFASLFCLEPFGCPVALDALLPLSGQDDSGLRGVLEDALQSMARGEAARHSGEYPFICGDGVRRWVGCTIEPVTIGGKPCIVCLVQDVTARNEAQQALRDAYDKLEAEVASRTRDLRRANAQLLLENAERRSVEQALRRAEQRYRGIFENAVEGIFQIAPDGMLLRGNPAMAEMFGYSDIESLREVGSMAEAMFAEATSSDVFFHQLEMTGNVSGFEFRARHREDRELWLRVNARRVADAHDATLFYEGFLTDITISHRSRQQLAHQAYHDPLTGLPNRLLFLDHLQLAMQRAARRADAMFTVLYLDLDRFKIINDSLGHGIGDALLREVACTLRRCVRDVDTVARFGGDEFAILLEDTGNCAGAVRIARRIRESLAQPVNIAGHEVFTTASIGIVLQTRDYLTPEDILRDADTAMYRAKEMGKSRFKVFNARMREDTLRLMALETDLRFAVERGELSLRYHPIVDLEDGSLHGFESLLRWRRGNEDVSPAEFIPVAEDAGLIADIGAFVIEDVCRQVAAWQDTACDCGIVHVNISGRQLMRPGFAQMVDEILRRHGIAGSCLRFEVTESVLVRHGTLAVSVMHQLRELGIRLCLDDFGTGYSSLGYLRRLPVESLKIDRSFVWGMEKDEAGRALVRGILTLGLHLGLEVVAEGVETEEQAVLLRDMGCRYGQGFLYAKPLLSERVPPFVCLREAAVAGYGVSVSTGVA</sequence>
<dbReference type="SUPFAM" id="SSF141868">
    <property type="entry name" value="EAL domain-like"/>
    <property type="match status" value="1"/>
</dbReference>
<feature type="domain" description="PAS" evidence="8">
    <location>
        <begin position="428"/>
        <end position="469"/>
    </location>
</feature>
<evidence type="ECO:0000259" key="11">
    <source>
        <dbReference type="PROSITE" id="PS50885"/>
    </source>
</evidence>
<dbReference type="InterPro" id="IPR000014">
    <property type="entry name" value="PAS"/>
</dbReference>
<dbReference type="Pfam" id="PF00990">
    <property type="entry name" value="GGDEF"/>
    <property type="match status" value="1"/>
</dbReference>
<dbReference type="SUPFAM" id="SSF55785">
    <property type="entry name" value="PYP-like sensor domain (PAS domain)"/>
    <property type="match status" value="2"/>
</dbReference>
<dbReference type="Pfam" id="PF13188">
    <property type="entry name" value="PAS_8"/>
    <property type="match status" value="1"/>
</dbReference>
<proteinExistence type="predicted"/>
<feature type="coiled-coil region" evidence="6">
    <location>
        <begin position="390"/>
        <end position="431"/>
    </location>
</feature>
<organism evidence="13 14">
    <name type="scientific">Nitratidesulfovibrio vulgaris (strain DP4)</name>
    <name type="common">Desulfovibrio vulgaris</name>
    <dbReference type="NCBI Taxonomy" id="391774"/>
    <lineage>
        <taxon>Bacteria</taxon>
        <taxon>Pseudomonadati</taxon>
        <taxon>Thermodesulfobacteriota</taxon>
        <taxon>Desulfovibrionia</taxon>
        <taxon>Desulfovibrionales</taxon>
        <taxon>Desulfovibrionaceae</taxon>
        <taxon>Nitratidesulfovibrio</taxon>
    </lineage>
</organism>
<comment type="subcellular location">
    <subcellularLocation>
        <location evidence="1">Cell membrane</location>
        <topology evidence="1">Multi-pass membrane protein</topology>
    </subcellularLocation>
</comment>
<dbReference type="RefSeq" id="WP_011792399.1">
    <property type="nucleotide sequence ID" value="NC_008751.1"/>
</dbReference>
<feature type="domain" description="PAC" evidence="9">
    <location>
        <begin position="502"/>
        <end position="554"/>
    </location>
</feature>
<evidence type="ECO:0000313" key="13">
    <source>
        <dbReference type="EMBL" id="ABM28677.1"/>
    </source>
</evidence>
<dbReference type="InterPro" id="IPR033463">
    <property type="entry name" value="sCache_3"/>
</dbReference>
<evidence type="ECO:0000259" key="9">
    <source>
        <dbReference type="PROSITE" id="PS50113"/>
    </source>
</evidence>
<reference evidence="14" key="1">
    <citation type="journal article" date="2009" name="Environ. Microbiol.">
        <title>Contribution of mobile genetic elements to Desulfovibrio vulgaris genome plasticity.</title>
        <authorList>
            <person name="Walker C.B."/>
            <person name="Stolyar S."/>
            <person name="Chivian D."/>
            <person name="Pinel N."/>
            <person name="Gabster J.A."/>
            <person name="Dehal P.S."/>
            <person name="He Z."/>
            <person name="Yang Z.K."/>
            <person name="Yen H.C."/>
            <person name="Zhou J."/>
            <person name="Wall J.D."/>
            <person name="Hazen T.C."/>
            <person name="Arkin A.P."/>
            <person name="Stahl D.A."/>
        </authorList>
    </citation>
    <scope>NUCLEOTIDE SEQUENCE [LARGE SCALE GENOMIC DNA]</scope>
    <source>
        <strain evidence="14">DP4</strain>
    </source>
</reference>
<evidence type="ECO:0000256" key="2">
    <source>
        <dbReference type="ARBA" id="ARBA00022475"/>
    </source>
</evidence>
<keyword evidence="6" id="KW-0175">Coiled coil</keyword>
<dbReference type="CDD" id="cd01948">
    <property type="entry name" value="EAL"/>
    <property type="match status" value="1"/>
</dbReference>
<dbReference type="PANTHER" id="PTHR44757:SF2">
    <property type="entry name" value="BIOFILM ARCHITECTURE MAINTENANCE PROTEIN MBAA"/>
    <property type="match status" value="1"/>
</dbReference>
<evidence type="ECO:0000313" key="14">
    <source>
        <dbReference type="Proteomes" id="UP000009173"/>
    </source>
</evidence>
<evidence type="ECO:0000256" key="6">
    <source>
        <dbReference type="SAM" id="Coils"/>
    </source>
</evidence>
<dbReference type="InterPro" id="IPR035919">
    <property type="entry name" value="EAL_sf"/>
</dbReference>
<dbReference type="CDD" id="cd00130">
    <property type="entry name" value="PAS"/>
    <property type="match status" value="1"/>
</dbReference>
<dbReference type="CDD" id="cd01949">
    <property type="entry name" value="GGDEF"/>
    <property type="match status" value="1"/>
</dbReference>
<dbReference type="PROSITE" id="PS50112">
    <property type="entry name" value="PAS"/>
    <property type="match status" value="1"/>
</dbReference>
<dbReference type="SMART" id="SM00267">
    <property type="entry name" value="GGDEF"/>
    <property type="match status" value="1"/>
</dbReference>
<accession>A0A0H3A8U2</accession>
<dbReference type="InterPro" id="IPR001610">
    <property type="entry name" value="PAC"/>
</dbReference>
<dbReference type="AlphaFoldDB" id="A0A0H3A8U2"/>
<dbReference type="InterPro" id="IPR043128">
    <property type="entry name" value="Rev_trsase/Diguanyl_cyclase"/>
</dbReference>
<protein>
    <submittedName>
        <fullName evidence="13">Diguanylate cyclase/phosphodiesterase with PAS/PAC sensor(S)</fullName>
    </submittedName>
</protein>
<gene>
    <name evidence="13" type="ordered locus">Dvul_1660</name>
</gene>